<proteinExistence type="predicted"/>
<dbReference type="EMBL" id="NHYD01001545">
    <property type="protein sequence ID" value="PPQ90786.1"/>
    <property type="molecule type" value="Genomic_DNA"/>
</dbReference>
<dbReference type="InParanoid" id="A0A409XJ79"/>
<dbReference type="GO" id="GO:0003676">
    <property type="term" value="F:nucleic acid binding"/>
    <property type="evidence" value="ECO:0007669"/>
    <property type="project" value="InterPro"/>
</dbReference>
<evidence type="ECO:0000313" key="2">
    <source>
        <dbReference type="EMBL" id="PPQ90786.1"/>
    </source>
</evidence>
<dbReference type="Gene3D" id="3.30.420.10">
    <property type="entry name" value="Ribonuclease H-like superfamily/Ribonuclease H"/>
    <property type="match status" value="1"/>
</dbReference>
<dbReference type="AlphaFoldDB" id="A0A409XJ79"/>
<dbReference type="PANTHER" id="PTHR46564:SF1">
    <property type="entry name" value="TRANSPOSASE"/>
    <property type="match status" value="1"/>
</dbReference>
<sequence length="266" mass="30349">MPPHLSQEIRQLMVVWSKDFKKSNKEIAELAGCCERTVQEVLHLERDPVIYLDEVHVRLIQYCNINVSLSTISHTLHKLALSWKQVSPAAAERNELLHATWQAAYAEIPADYIVWLDESSVDDHTNQQQMGWAQVGQACVHREFFVHGQRYSVLPALTCDSYIALDIFEGSVNKERFLAFLNEQLALKLNPYPGPNSVVILDNCTIHHDKDIERLIVHDCGAKLIHLPPYSPDYNPIEQYFSLPHIFPRTGGIEKGSEENRGNRGD</sequence>
<gene>
    <name evidence="2" type="ORF">CVT25_010287</name>
</gene>
<organism evidence="2 3">
    <name type="scientific">Psilocybe cyanescens</name>
    <dbReference type="NCBI Taxonomy" id="93625"/>
    <lineage>
        <taxon>Eukaryota</taxon>
        <taxon>Fungi</taxon>
        <taxon>Dikarya</taxon>
        <taxon>Basidiomycota</taxon>
        <taxon>Agaricomycotina</taxon>
        <taxon>Agaricomycetes</taxon>
        <taxon>Agaricomycetidae</taxon>
        <taxon>Agaricales</taxon>
        <taxon>Agaricineae</taxon>
        <taxon>Strophariaceae</taxon>
        <taxon>Psilocybe</taxon>
    </lineage>
</organism>
<dbReference type="PANTHER" id="PTHR46564">
    <property type="entry name" value="TRANSPOSASE"/>
    <property type="match status" value="1"/>
</dbReference>
<dbReference type="InterPro" id="IPR047655">
    <property type="entry name" value="Transpos_IS630-like"/>
</dbReference>
<dbReference type="NCBIfam" id="NF033545">
    <property type="entry name" value="transpos_IS630"/>
    <property type="match status" value="1"/>
</dbReference>
<accession>A0A409XJ79</accession>
<dbReference type="InterPro" id="IPR038717">
    <property type="entry name" value="Tc1-like_DDE_dom"/>
</dbReference>
<protein>
    <recommendedName>
        <fullName evidence="1">Tc1-like transposase DDE domain-containing protein</fullName>
    </recommendedName>
</protein>
<dbReference type="OrthoDB" id="3022198at2759"/>
<dbReference type="Pfam" id="PF13358">
    <property type="entry name" value="DDE_3"/>
    <property type="match status" value="1"/>
</dbReference>
<feature type="domain" description="Tc1-like transposase DDE" evidence="1">
    <location>
        <begin position="113"/>
        <end position="242"/>
    </location>
</feature>
<dbReference type="InterPro" id="IPR036397">
    <property type="entry name" value="RNaseH_sf"/>
</dbReference>
<keyword evidence="3" id="KW-1185">Reference proteome</keyword>
<name>A0A409XJ79_PSICY</name>
<evidence type="ECO:0000313" key="3">
    <source>
        <dbReference type="Proteomes" id="UP000283269"/>
    </source>
</evidence>
<dbReference type="STRING" id="93625.A0A409XJ79"/>
<comment type="caution">
    <text evidence="2">The sequence shown here is derived from an EMBL/GenBank/DDBJ whole genome shotgun (WGS) entry which is preliminary data.</text>
</comment>
<reference evidence="2 3" key="1">
    <citation type="journal article" date="2018" name="Evol. Lett.">
        <title>Horizontal gene cluster transfer increased hallucinogenic mushroom diversity.</title>
        <authorList>
            <person name="Reynolds H.T."/>
            <person name="Vijayakumar V."/>
            <person name="Gluck-Thaler E."/>
            <person name="Korotkin H.B."/>
            <person name="Matheny P.B."/>
            <person name="Slot J.C."/>
        </authorList>
    </citation>
    <scope>NUCLEOTIDE SEQUENCE [LARGE SCALE GENOMIC DNA]</scope>
    <source>
        <strain evidence="2 3">2631</strain>
    </source>
</reference>
<dbReference type="Proteomes" id="UP000283269">
    <property type="component" value="Unassembled WGS sequence"/>
</dbReference>
<evidence type="ECO:0000259" key="1">
    <source>
        <dbReference type="Pfam" id="PF13358"/>
    </source>
</evidence>